<dbReference type="RefSeq" id="XP_052943680.1">
    <property type="nucleotide sequence ID" value="XM_053090165.1"/>
</dbReference>
<feature type="compositionally biased region" description="Polar residues" evidence="3">
    <location>
        <begin position="371"/>
        <end position="380"/>
    </location>
</feature>
<dbReference type="PANTHER" id="PTHR46572">
    <property type="entry name" value="RHO1 GDP-GTP EXCHANGE PROTEIN 1-RELATED"/>
    <property type="match status" value="1"/>
</dbReference>
<dbReference type="Gene3D" id="1.10.10.10">
    <property type="entry name" value="Winged helix-like DNA-binding domain superfamily/Winged helix DNA-binding domain"/>
    <property type="match status" value="1"/>
</dbReference>
<evidence type="ECO:0000256" key="1">
    <source>
        <dbReference type="ARBA" id="ARBA00022553"/>
    </source>
</evidence>
<feature type="region of interest" description="Disordered" evidence="3">
    <location>
        <begin position="316"/>
        <end position="474"/>
    </location>
</feature>
<dbReference type="GO" id="GO:0035556">
    <property type="term" value="P:intracellular signal transduction"/>
    <property type="evidence" value="ECO:0007669"/>
    <property type="project" value="InterPro"/>
</dbReference>
<dbReference type="InterPro" id="IPR036388">
    <property type="entry name" value="WH-like_DNA-bd_sf"/>
</dbReference>
<evidence type="ECO:0000256" key="3">
    <source>
        <dbReference type="SAM" id="MobiDB-lite"/>
    </source>
</evidence>
<dbReference type="Pfam" id="PF15405">
    <property type="entry name" value="PH_5"/>
    <property type="match status" value="1"/>
</dbReference>
<dbReference type="PROSITE" id="PS50010">
    <property type="entry name" value="DH_2"/>
    <property type="match status" value="1"/>
</dbReference>
<dbReference type="PROSITE" id="PS50219">
    <property type="entry name" value="CNH"/>
    <property type="match status" value="1"/>
</dbReference>
<dbReference type="SMART" id="SM00233">
    <property type="entry name" value="PH"/>
    <property type="match status" value="1"/>
</dbReference>
<dbReference type="SUPFAM" id="SSF50729">
    <property type="entry name" value="PH domain-like"/>
    <property type="match status" value="1"/>
</dbReference>
<dbReference type="EMBL" id="JAKWFO010000008">
    <property type="protein sequence ID" value="KAI9633903.1"/>
    <property type="molecule type" value="Genomic_DNA"/>
</dbReference>
<dbReference type="SUPFAM" id="SSF48065">
    <property type="entry name" value="DBL homology domain (DH-domain)"/>
    <property type="match status" value="1"/>
</dbReference>
<sequence>MPPSGPRSRANQPPAPARTANVRNEAFESIFGRPAGGHHMAGAPPPQQQQQPQPGYPPQTQQGPYGYQPRPAPPSGYLHPAQPAYPPAQYRGAPGFPPQPPQQQYAPRPDFGVPPPPPSQQQPLQQDGYRSYSSHPNSDYLDRRASLAPSTYSNSSASFYSPTPDAVSPPTQTARRMPSQTFPAPSHRIDPPPRSTNGSLAPTPAQAYQAGYAPSPTSSVFPSRPFPTPVAGPSRESSMSSSRGTPAPGASSQMSRPVLDVDTRHQSPTAGMYEDFKAMGFDGAGGGPLDVVPGIPKKGTESPVAAEFGKLAERYSGDYDNQYTHRRTDTSASRSSNGAPGMHRRMASDSSMSSGGYTLTGIGRSMAPLSQIDSPTSPETPTDGYSFAAQANARKSVDSTRSDGLPPGAGVGYDRSTSFSGSSTTRKEATAATRSGSVGHGATTRRPVPGPSAYAFPTPIPSNRSLHDTLQRSTSSPRTVAISSLTIPNIYPALLSRVAEVFKQLVSLTEHVKDGITYKDAFDGRTAVSIIGDIIKTPDRNLALLLGRALDAQKMFHDVTYDHRLRDNPHEVYQFKERLSAPFMPGAMPADSPMSLSDHQQGLARTTSSGSTSIMRRPGPHPTPQTPESSSLQMSDSQASLPTTAATSQASLQTPPVVKAGAGPEDEDGEEDLPVGVFTLLTDCYSPTCSRESLCYSINCPRRLEQMKRLNMKPTGLSRKLSEESIHDVKETGTLWVHSVSQEILDSVDDREKSRQEAINEVIYTERDFVRDLEYLKENWVKPLLSNDIIPAARREDFVRQVFWNVHDVWNVNHILAERLTKRQKQQPVVQSLGDLFLERVPLFEPFVAYGAHQLFGKYEFEKEKGANPAFQKFVDETERRPESRKLELNGYLTKPTTRLGRYPLLLAAVLKYTPDDHPDKVDLAEAIKLIRALLTKVNIESGKSENVFELAQLETQLVWRPSETIDLRLRDKSREMVHKGPLKRRGGNRDEIADLLGFLFDHAFLLAKPKHVNKAEQLRVYRRPIPLELLVVITPDETYNAKLSGGTAASAAAGARGRLVPRPSAGKSAAAHVPPKPESKHGYSITIVHLGKKGYSMQLWVDTYVSRKKWLEAIDKQQTVLRERSCVFVPETITEGWFVGLRRIHCVSPYDNGNRMIYGTDDGVYFSNLRDPKLREPVKVINLLDVTQVDVIEEFQLLIVLHERSVTTFPLDCLDPNDPNAAMKRGKRIASHTSFFKSGLCLGKMLVAVVKSSTLSSTIKVLEPVDPMRGGKKVQGGFMKRLNGGNEALKLFKEFYIPTESSSVHFLKTKLCVGCTKGFEIVDLETLDMQGLLDPSDQSLDFVLKRDNVRPIAIYRIEEDFLLCYDEFAFYVNKNGWRSRPKWAIIWEGVPTAFALQFPYVIAFEPTFVEVRSVHTGDLVQIIPGNNITCLFADTPPSRINAAPVQPNRQMMFPPSSQSGPPGSYRPPNGPQGYPQGFPAPQPYANGFRPPPGAGQQGYMPPPPAPPGGPGRFVRDQIIFTSEEGHVQFLKLPPPGQRGSFASNTSAATSTTTLVNLSGAPSGRLDSIRGSR</sequence>
<dbReference type="InterPro" id="IPR035899">
    <property type="entry name" value="DBL_dom_sf"/>
</dbReference>
<feature type="region of interest" description="Disordered" evidence="3">
    <location>
        <begin position="1442"/>
        <end position="1515"/>
    </location>
</feature>
<evidence type="ECO:0000256" key="2">
    <source>
        <dbReference type="ARBA" id="ARBA00022658"/>
    </source>
</evidence>
<dbReference type="InterPro" id="IPR000591">
    <property type="entry name" value="DEP_dom"/>
</dbReference>
<dbReference type="InterPro" id="IPR000219">
    <property type="entry name" value="DH_dom"/>
</dbReference>
<feature type="domain" description="PH" evidence="4">
    <location>
        <begin position="976"/>
        <end position="1120"/>
    </location>
</feature>
<feature type="region of interest" description="Disordered" evidence="3">
    <location>
        <begin position="1"/>
        <end position="274"/>
    </location>
</feature>
<feature type="region of interest" description="Disordered" evidence="3">
    <location>
        <begin position="584"/>
        <end position="671"/>
    </location>
</feature>
<dbReference type="GeneID" id="77729370"/>
<feature type="compositionally biased region" description="Polar residues" evidence="3">
    <location>
        <begin position="348"/>
        <end position="357"/>
    </location>
</feature>
<feature type="compositionally biased region" description="Pro residues" evidence="3">
    <location>
        <begin position="1501"/>
        <end position="1510"/>
    </location>
</feature>
<evidence type="ECO:0000259" key="5">
    <source>
        <dbReference type="PROSITE" id="PS50010"/>
    </source>
</evidence>
<evidence type="ECO:0000313" key="7">
    <source>
        <dbReference type="EMBL" id="KAI9633903.1"/>
    </source>
</evidence>
<keyword evidence="2" id="KW-0344">Guanine-nucleotide releasing factor</keyword>
<evidence type="ECO:0000259" key="6">
    <source>
        <dbReference type="PROSITE" id="PS50219"/>
    </source>
</evidence>
<dbReference type="InterPro" id="IPR041675">
    <property type="entry name" value="PH_5"/>
</dbReference>
<keyword evidence="1" id="KW-0597">Phosphoprotein</keyword>
<reference evidence="7" key="1">
    <citation type="journal article" date="2022" name="G3 (Bethesda)">
        <title>High quality genome of the basidiomycete yeast Dioszegia hungarica PDD-24b-2 isolated from cloud water.</title>
        <authorList>
            <person name="Jarrige D."/>
            <person name="Haridas S."/>
            <person name="Bleykasten-Grosshans C."/>
            <person name="Joly M."/>
            <person name="Nadalig T."/>
            <person name="Sancelme M."/>
            <person name="Vuilleumier S."/>
            <person name="Grigoriev I.V."/>
            <person name="Amato P."/>
            <person name="Bringel F."/>
        </authorList>
    </citation>
    <scope>NUCLEOTIDE SEQUENCE</scope>
    <source>
        <strain evidence="7">PDD-24b-2</strain>
    </source>
</reference>
<feature type="compositionally biased region" description="Low complexity" evidence="3">
    <location>
        <begin position="48"/>
        <end position="69"/>
    </location>
</feature>
<dbReference type="Pfam" id="PF00621">
    <property type="entry name" value="RhoGEF"/>
    <property type="match status" value="1"/>
</dbReference>
<comment type="caution">
    <text evidence="7">The sequence shown here is derived from an EMBL/GenBank/DDBJ whole genome shotgun (WGS) entry which is preliminary data.</text>
</comment>
<dbReference type="Gene3D" id="2.30.29.30">
    <property type="entry name" value="Pleckstrin-homology domain (PH domain)/Phosphotyrosine-binding domain (PTB)"/>
    <property type="match status" value="1"/>
</dbReference>
<protein>
    <submittedName>
        <fullName evidence="7">CNH domain-containing protein</fullName>
    </submittedName>
</protein>
<dbReference type="SMART" id="SM00036">
    <property type="entry name" value="CNH"/>
    <property type="match status" value="1"/>
</dbReference>
<dbReference type="Pfam" id="PF00780">
    <property type="entry name" value="CNH"/>
    <property type="match status" value="1"/>
</dbReference>
<gene>
    <name evidence="7" type="ORF">MKK02DRAFT_38574</name>
</gene>
<dbReference type="Proteomes" id="UP001164286">
    <property type="component" value="Unassembled WGS sequence"/>
</dbReference>
<dbReference type="GO" id="GO:0005085">
    <property type="term" value="F:guanyl-nucleotide exchange factor activity"/>
    <property type="evidence" value="ECO:0007669"/>
    <property type="project" value="UniProtKB-KW"/>
</dbReference>
<feature type="domain" description="DH" evidence="5">
    <location>
        <begin position="754"/>
        <end position="941"/>
    </location>
</feature>
<feature type="region of interest" description="Disordered" evidence="3">
    <location>
        <begin position="1553"/>
        <end position="1573"/>
    </location>
</feature>
<evidence type="ECO:0000313" key="8">
    <source>
        <dbReference type="Proteomes" id="UP001164286"/>
    </source>
</evidence>
<organism evidence="7 8">
    <name type="scientific">Dioszegia hungarica</name>
    <dbReference type="NCBI Taxonomy" id="4972"/>
    <lineage>
        <taxon>Eukaryota</taxon>
        <taxon>Fungi</taxon>
        <taxon>Dikarya</taxon>
        <taxon>Basidiomycota</taxon>
        <taxon>Agaricomycotina</taxon>
        <taxon>Tremellomycetes</taxon>
        <taxon>Tremellales</taxon>
        <taxon>Bulleribasidiaceae</taxon>
        <taxon>Dioszegia</taxon>
    </lineage>
</organism>
<dbReference type="InterPro" id="IPR052233">
    <property type="entry name" value="Rho-type_GEFs"/>
</dbReference>
<proteinExistence type="predicted"/>
<keyword evidence="8" id="KW-1185">Reference proteome</keyword>
<evidence type="ECO:0000259" key="4">
    <source>
        <dbReference type="PROSITE" id="PS50003"/>
    </source>
</evidence>
<feature type="compositionally biased region" description="Low complexity" evidence="3">
    <location>
        <begin position="146"/>
        <end position="164"/>
    </location>
</feature>
<name>A0AA38H4X0_9TREE</name>
<feature type="region of interest" description="Disordered" evidence="3">
    <location>
        <begin position="282"/>
        <end position="301"/>
    </location>
</feature>
<dbReference type="CDD" id="cd04435">
    <property type="entry name" value="DEP_fRom2"/>
    <property type="match status" value="1"/>
</dbReference>
<dbReference type="SMART" id="SM00325">
    <property type="entry name" value="RhoGEF"/>
    <property type="match status" value="1"/>
</dbReference>
<dbReference type="PANTHER" id="PTHR46572:SF2">
    <property type="entry name" value="RHO1 GDP-GTP EXCHANGE PROTEIN 1-RELATED"/>
    <property type="match status" value="1"/>
</dbReference>
<feature type="compositionally biased region" description="Polar residues" evidence="3">
    <location>
        <begin position="169"/>
        <end position="183"/>
    </location>
</feature>
<dbReference type="InterPro" id="IPR001180">
    <property type="entry name" value="CNH_dom"/>
</dbReference>
<dbReference type="Gene3D" id="1.20.900.10">
    <property type="entry name" value="Dbl homology (DH) domain"/>
    <property type="match status" value="1"/>
</dbReference>
<feature type="compositionally biased region" description="Low complexity" evidence="3">
    <location>
        <begin position="1455"/>
        <end position="1464"/>
    </location>
</feature>
<dbReference type="SMART" id="SM00049">
    <property type="entry name" value="DEP"/>
    <property type="match status" value="1"/>
</dbReference>
<feature type="domain" description="CNH" evidence="6">
    <location>
        <begin position="1142"/>
        <end position="1439"/>
    </location>
</feature>
<feature type="compositionally biased region" description="Low complexity" evidence="3">
    <location>
        <begin position="629"/>
        <end position="663"/>
    </location>
</feature>
<dbReference type="InterPro" id="IPR011993">
    <property type="entry name" value="PH-like_dom_sf"/>
</dbReference>
<dbReference type="PROSITE" id="PS50003">
    <property type="entry name" value="PH_DOMAIN"/>
    <property type="match status" value="1"/>
</dbReference>
<feature type="compositionally biased region" description="Low complexity" evidence="3">
    <location>
        <begin position="234"/>
        <end position="243"/>
    </location>
</feature>
<accession>A0AA38H4X0</accession>
<dbReference type="SUPFAM" id="SSF46785">
    <property type="entry name" value="Winged helix' DNA-binding domain"/>
    <property type="match status" value="1"/>
</dbReference>
<dbReference type="CDD" id="cd00160">
    <property type="entry name" value="RhoGEF"/>
    <property type="match status" value="1"/>
</dbReference>
<dbReference type="InterPro" id="IPR001849">
    <property type="entry name" value="PH_domain"/>
</dbReference>
<feature type="compositionally biased region" description="Polar residues" evidence="3">
    <location>
        <begin position="594"/>
        <end position="614"/>
    </location>
</feature>
<dbReference type="Pfam" id="PF00610">
    <property type="entry name" value="DEP"/>
    <property type="match status" value="1"/>
</dbReference>
<dbReference type="InterPro" id="IPR036390">
    <property type="entry name" value="WH_DNA-bd_sf"/>
</dbReference>